<keyword evidence="5" id="KW-1185">Reference proteome</keyword>
<dbReference type="Pfam" id="PF14372">
    <property type="entry name" value="hAT-like_RNase-H"/>
    <property type="match status" value="1"/>
</dbReference>
<dbReference type="Gene3D" id="3.40.630.30">
    <property type="match status" value="1"/>
</dbReference>
<dbReference type="InterPro" id="IPR012337">
    <property type="entry name" value="RNaseH-like_sf"/>
</dbReference>
<sequence length="583" mass="66278">MNSNRFRVSLTTDTWTSIQKSNYMCVTAHYVDDDWKLVKRIISFYPISGHKGEMLGKALEKCLKDWGLDTVFCVTVDNATNNDVVVGYLKKKFLKEKEFDSSVGKIREAVKFVRASNGRSEKFMACAKEEKVKCDKDCALMFALGGIALKVSGTSYVTSSSLLDEVFKGQINKMNMIIYVASILDPRKKLSFVDFSIQRMYNEGEYSDLMKTVQETTKELFEGYKTLLSPEKGSGSGGNDATMEEAVTFVDPLGEGNEESSMDMFWKHEMESGKEENRSELDVYLKEDLEKKAGDFDVLGWWKMNSPRFPILSCMARDVLAVHVSTVASESAFSTGGRVLDVYRSRLNSKFVQALVCGQDWLRGTFDINLNADMEEQSEFDQLAQEQILERKKTIDQLIKAASAQIDHLDSFPPFRCFNRNGLCVRLESGRGDKLSPYLKQCIQNLLKANMEAPYGSQWAVEEKVKRREMVAPEARYIFLHSNANEMEDSANLQNPGPSLGFIHYRFTLEEDIPVLYLYEIQLDSSVQGKGLGKFLMQLIELIARKVPFFSPLESTVFTFYSVFSRHFGISRIFALFYSSYHA</sequence>
<feature type="domain" description="hAT-like transposase RNase-H fold" evidence="3">
    <location>
        <begin position="163"/>
        <end position="224"/>
    </location>
</feature>
<evidence type="ECO:0008006" key="6">
    <source>
        <dbReference type="Google" id="ProtNLM"/>
    </source>
</evidence>
<comment type="caution">
    <text evidence="4">The sequence shown here is derived from an EMBL/GenBank/DDBJ whole genome shotgun (WGS) entry which is preliminary data.</text>
</comment>
<evidence type="ECO:0000313" key="4">
    <source>
        <dbReference type="EMBL" id="OMO50231.1"/>
    </source>
</evidence>
<evidence type="ECO:0000313" key="5">
    <source>
        <dbReference type="Proteomes" id="UP000188268"/>
    </source>
</evidence>
<evidence type="ECO:0000259" key="2">
    <source>
        <dbReference type="Pfam" id="PF05699"/>
    </source>
</evidence>
<reference evidence="4 5" key="1">
    <citation type="submission" date="2013-09" db="EMBL/GenBank/DDBJ databases">
        <title>Corchorus capsularis genome sequencing.</title>
        <authorList>
            <person name="Alam M."/>
            <person name="Haque M.S."/>
            <person name="Islam M.S."/>
            <person name="Emdad E.M."/>
            <person name="Islam M.M."/>
            <person name="Ahmed B."/>
            <person name="Halim A."/>
            <person name="Hossen Q.M.M."/>
            <person name="Hossain M.Z."/>
            <person name="Ahmed R."/>
            <person name="Khan M.M."/>
            <person name="Islam R."/>
            <person name="Rashid M.M."/>
            <person name="Khan S.A."/>
            <person name="Rahman M.S."/>
            <person name="Alam M."/>
        </authorList>
    </citation>
    <scope>NUCLEOTIDE SEQUENCE [LARGE SCALE GENOMIC DNA]</scope>
    <source>
        <strain evidence="5">cv. CVL-1</strain>
        <tissue evidence="4">Whole seedling</tissue>
    </source>
</reference>
<name>A0A1R3FWK3_COCAP</name>
<feature type="domain" description="HAT C-terminal dimerisation" evidence="2">
    <location>
        <begin position="280"/>
        <end position="362"/>
    </location>
</feature>
<dbReference type="InterPro" id="IPR052035">
    <property type="entry name" value="ZnF_BED_domain_contain"/>
</dbReference>
<dbReference type="Gramene" id="OMO50231">
    <property type="protein sequence ID" value="OMO50231"/>
    <property type="gene ID" value="CCACVL1_30563"/>
</dbReference>
<proteinExistence type="predicted"/>
<dbReference type="InterPro" id="IPR025525">
    <property type="entry name" value="hAT-like_transposase_RNase-H"/>
</dbReference>
<dbReference type="Proteomes" id="UP000188268">
    <property type="component" value="Unassembled WGS sequence"/>
</dbReference>
<dbReference type="OrthoDB" id="1001555at2759"/>
<dbReference type="EMBL" id="AWWV01016230">
    <property type="protein sequence ID" value="OMO50231.1"/>
    <property type="molecule type" value="Genomic_DNA"/>
</dbReference>
<dbReference type="OMA" id="FMACAKE"/>
<protein>
    <recommendedName>
        <fullName evidence="6">N-alpha-acetyltransferase 40</fullName>
    </recommendedName>
</protein>
<dbReference type="GO" id="GO:0046983">
    <property type="term" value="F:protein dimerization activity"/>
    <property type="evidence" value="ECO:0007669"/>
    <property type="project" value="InterPro"/>
</dbReference>
<dbReference type="GO" id="GO:0003677">
    <property type="term" value="F:DNA binding"/>
    <property type="evidence" value="ECO:0007669"/>
    <property type="project" value="UniProtKB-KW"/>
</dbReference>
<dbReference type="SUPFAM" id="SSF55729">
    <property type="entry name" value="Acyl-CoA N-acyltransferases (Nat)"/>
    <property type="match status" value="1"/>
</dbReference>
<organism evidence="4 5">
    <name type="scientific">Corchorus capsularis</name>
    <name type="common">Jute</name>
    <dbReference type="NCBI Taxonomy" id="210143"/>
    <lineage>
        <taxon>Eukaryota</taxon>
        <taxon>Viridiplantae</taxon>
        <taxon>Streptophyta</taxon>
        <taxon>Embryophyta</taxon>
        <taxon>Tracheophyta</taxon>
        <taxon>Spermatophyta</taxon>
        <taxon>Magnoliopsida</taxon>
        <taxon>eudicotyledons</taxon>
        <taxon>Gunneridae</taxon>
        <taxon>Pentapetalae</taxon>
        <taxon>rosids</taxon>
        <taxon>malvids</taxon>
        <taxon>Malvales</taxon>
        <taxon>Malvaceae</taxon>
        <taxon>Grewioideae</taxon>
        <taxon>Apeibeae</taxon>
        <taxon>Corchorus</taxon>
    </lineage>
</organism>
<dbReference type="PANTHER" id="PTHR46481">
    <property type="entry name" value="ZINC FINGER BED DOMAIN-CONTAINING PROTEIN 4"/>
    <property type="match status" value="1"/>
</dbReference>
<dbReference type="SUPFAM" id="SSF53098">
    <property type="entry name" value="Ribonuclease H-like"/>
    <property type="match status" value="1"/>
</dbReference>
<dbReference type="STRING" id="210143.A0A1R3FWK3"/>
<dbReference type="InterPro" id="IPR016181">
    <property type="entry name" value="Acyl_CoA_acyltransferase"/>
</dbReference>
<dbReference type="PANTHER" id="PTHR46481:SF7">
    <property type="entry name" value="ZINC FINGER BED DOMAIN-CONTAINING PROTEIN RICESLEEPER 2-LIKE"/>
    <property type="match status" value="1"/>
</dbReference>
<dbReference type="AlphaFoldDB" id="A0A1R3FWK3"/>
<keyword evidence="1" id="KW-0238">DNA-binding</keyword>
<gene>
    <name evidence="4" type="ORF">CCACVL1_30563</name>
</gene>
<dbReference type="Pfam" id="PF05699">
    <property type="entry name" value="Dimer_Tnp_hAT"/>
    <property type="match status" value="1"/>
</dbReference>
<evidence type="ECO:0000256" key="1">
    <source>
        <dbReference type="ARBA" id="ARBA00023125"/>
    </source>
</evidence>
<accession>A0A1R3FWK3</accession>
<evidence type="ECO:0000259" key="3">
    <source>
        <dbReference type="Pfam" id="PF14372"/>
    </source>
</evidence>
<dbReference type="CDD" id="cd04301">
    <property type="entry name" value="NAT_SF"/>
    <property type="match status" value="1"/>
</dbReference>
<dbReference type="InterPro" id="IPR008906">
    <property type="entry name" value="HATC_C_dom"/>
</dbReference>